<dbReference type="EMBL" id="CP144089">
    <property type="protein sequence ID" value="WWD05719.1"/>
    <property type="molecule type" value="Genomic_DNA"/>
</dbReference>
<dbReference type="GeneID" id="91102603"/>
<dbReference type="Gene3D" id="3.90.550.10">
    <property type="entry name" value="Spore Coat Polysaccharide Biosynthesis Protein SpsA, Chain A"/>
    <property type="match status" value="1"/>
</dbReference>
<organism evidence="5 6">
    <name type="scientific">Kwoniella europaea PYCC6329</name>
    <dbReference type="NCBI Taxonomy" id="1423913"/>
    <lineage>
        <taxon>Eukaryota</taxon>
        <taxon>Fungi</taxon>
        <taxon>Dikarya</taxon>
        <taxon>Basidiomycota</taxon>
        <taxon>Agaricomycotina</taxon>
        <taxon>Tremellomycetes</taxon>
        <taxon>Tremellales</taxon>
        <taxon>Cryptococcaceae</taxon>
        <taxon>Kwoniella</taxon>
    </lineage>
</organism>
<dbReference type="PANTHER" id="PTHR31306:SF4">
    <property type="entry name" value="ALPHA-1,2-GALACTOSYLTRANSFERASE"/>
    <property type="match status" value="1"/>
</dbReference>
<dbReference type="GO" id="GO:0000139">
    <property type="term" value="C:Golgi membrane"/>
    <property type="evidence" value="ECO:0007669"/>
    <property type="project" value="TreeGrafter"/>
</dbReference>
<evidence type="ECO:0008006" key="7">
    <source>
        <dbReference type="Google" id="ProtNLM"/>
    </source>
</evidence>
<dbReference type="KEGG" id="ker:91102603"/>
<sequence>MAQGQGMTRRFDHSAIIRASYFQLFIVISIVLGCAFFPLYLYEVQHGELWSTEIGYLFPSKGNGNNNSSPTIDHEYDHVETISKVTIHQETITVTATATATATATSTVNNFVSITRTRTQTQTMTTLPTPTRHPIIILQHIMDNSKSPVAKYDLRLLLDRSPGDHERYAEVHGYRYIQDRTSYVEEGFHSRRKSNNKIHCLIRTMLNELVKPVDERAEWIFMTDADTVMYNPSIPLHHLIPSSVHQLNPEPLFLGIKDFNGFNNGNMIFKVNRRIISFLSNALSIEESRAQKIMSGNRDVDPKGRIRDNFASDQESLSIALLSPQNQDVQRGFYEMPCDWFNFYPEQFKDNYTQPPMEEQEERMILQAHYPNFRKWTYPLQPIVSHAENIYNTAIGNALDAGLVNSHSEGLELMDWYKKSKMVADDWWRMAKSGIDGIEFTTI</sequence>
<gene>
    <name evidence="5" type="ORF">V865_003800</name>
</gene>
<dbReference type="Proteomes" id="UP001358614">
    <property type="component" value="Chromosome 1"/>
</dbReference>
<dbReference type="AlphaFoldDB" id="A0AAX4KHX8"/>
<keyword evidence="4" id="KW-1133">Transmembrane helix</keyword>
<name>A0AAX4KHX8_9TREE</name>
<evidence type="ECO:0000313" key="6">
    <source>
        <dbReference type="Proteomes" id="UP001358614"/>
    </source>
</evidence>
<evidence type="ECO:0000256" key="1">
    <source>
        <dbReference type="ARBA" id="ARBA00005664"/>
    </source>
</evidence>
<dbReference type="RefSeq" id="XP_066083686.1">
    <property type="nucleotide sequence ID" value="XM_066227589.1"/>
</dbReference>
<keyword evidence="2" id="KW-0328">Glycosyltransferase</keyword>
<keyword evidence="6" id="KW-1185">Reference proteome</keyword>
<feature type="transmembrane region" description="Helical" evidence="4">
    <location>
        <begin position="21"/>
        <end position="42"/>
    </location>
</feature>
<keyword evidence="3" id="KW-0808">Transferase</keyword>
<evidence type="ECO:0000256" key="3">
    <source>
        <dbReference type="ARBA" id="ARBA00022679"/>
    </source>
</evidence>
<reference evidence="5 6" key="1">
    <citation type="submission" date="2024-01" db="EMBL/GenBank/DDBJ databases">
        <title>Comparative genomics of Cryptococcus and Kwoniella reveals pathogenesis evolution and contrasting modes of karyotype evolution via chromosome fusion or intercentromeric recombination.</title>
        <authorList>
            <person name="Coelho M.A."/>
            <person name="David-Palma M."/>
            <person name="Shea T."/>
            <person name="Bowers K."/>
            <person name="McGinley-Smith S."/>
            <person name="Mohammad A.W."/>
            <person name="Gnirke A."/>
            <person name="Yurkov A.M."/>
            <person name="Nowrousian M."/>
            <person name="Sun S."/>
            <person name="Cuomo C.A."/>
            <person name="Heitman J."/>
        </authorList>
    </citation>
    <scope>NUCLEOTIDE SEQUENCE [LARGE SCALE GENOMIC DNA]</scope>
    <source>
        <strain evidence="5 6">PYCC6329</strain>
    </source>
</reference>
<dbReference type="GO" id="GO:0016757">
    <property type="term" value="F:glycosyltransferase activity"/>
    <property type="evidence" value="ECO:0007669"/>
    <property type="project" value="UniProtKB-KW"/>
</dbReference>
<accession>A0AAX4KHX8</accession>
<dbReference type="InterPro" id="IPR029044">
    <property type="entry name" value="Nucleotide-diphossugar_trans"/>
</dbReference>
<evidence type="ECO:0000256" key="4">
    <source>
        <dbReference type="SAM" id="Phobius"/>
    </source>
</evidence>
<dbReference type="PANTHER" id="PTHR31306">
    <property type="entry name" value="ALPHA-1,6-MANNOSYLTRANSFERASE MNN11-RELATED"/>
    <property type="match status" value="1"/>
</dbReference>
<dbReference type="InterPro" id="IPR008630">
    <property type="entry name" value="Glyco_trans_34"/>
</dbReference>
<comment type="similarity">
    <text evidence="1">Belongs to the glycosyltransferase 34 family.</text>
</comment>
<protein>
    <recommendedName>
        <fullName evidence="7">Nucleotide-diphospho-sugar transferase domain-containing protein</fullName>
    </recommendedName>
</protein>
<dbReference type="GO" id="GO:0006487">
    <property type="term" value="P:protein N-linked glycosylation"/>
    <property type="evidence" value="ECO:0007669"/>
    <property type="project" value="TreeGrafter"/>
</dbReference>
<keyword evidence="4" id="KW-0472">Membrane</keyword>
<evidence type="ECO:0000313" key="5">
    <source>
        <dbReference type="EMBL" id="WWD05719.1"/>
    </source>
</evidence>
<proteinExistence type="inferred from homology"/>
<keyword evidence="4" id="KW-0812">Transmembrane</keyword>
<evidence type="ECO:0000256" key="2">
    <source>
        <dbReference type="ARBA" id="ARBA00022676"/>
    </source>
</evidence>